<dbReference type="SMART" id="SM00849">
    <property type="entry name" value="Lactamase_B"/>
    <property type="match status" value="1"/>
</dbReference>
<dbReference type="Proteomes" id="UP001596087">
    <property type="component" value="Unassembled WGS sequence"/>
</dbReference>
<organism evidence="3 4">
    <name type="scientific">Nocardioides taihuensis</name>
    <dbReference type="NCBI Taxonomy" id="1835606"/>
    <lineage>
        <taxon>Bacteria</taxon>
        <taxon>Bacillati</taxon>
        <taxon>Actinomycetota</taxon>
        <taxon>Actinomycetes</taxon>
        <taxon>Propionibacteriales</taxon>
        <taxon>Nocardioidaceae</taxon>
        <taxon>Nocardioides</taxon>
    </lineage>
</organism>
<dbReference type="PROSITE" id="PS50206">
    <property type="entry name" value="RHODANESE_3"/>
    <property type="match status" value="2"/>
</dbReference>
<dbReference type="CDD" id="cd07724">
    <property type="entry name" value="POD-like_MBL-fold"/>
    <property type="match status" value="1"/>
</dbReference>
<evidence type="ECO:0000313" key="4">
    <source>
        <dbReference type="Proteomes" id="UP001596087"/>
    </source>
</evidence>
<dbReference type="SUPFAM" id="SSF56281">
    <property type="entry name" value="Metallo-hydrolase/oxidoreductase"/>
    <property type="match status" value="1"/>
</dbReference>
<feature type="domain" description="Rhodanese" evidence="2">
    <location>
        <begin position="265"/>
        <end position="349"/>
    </location>
</feature>
<dbReference type="InterPro" id="IPR051682">
    <property type="entry name" value="Mito_Persulfide_Diox"/>
</dbReference>
<feature type="domain" description="Rhodanese" evidence="2">
    <location>
        <begin position="367"/>
        <end position="453"/>
    </location>
</feature>
<dbReference type="InterPro" id="IPR001763">
    <property type="entry name" value="Rhodanese-like_dom"/>
</dbReference>
<dbReference type="Gene3D" id="3.60.15.10">
    <property type="entry name" value="Ribonuclease Z/Hydroxyacylglutathione hydrolase-like"/>
    <property type="match status" value="1"/>
</dbReference>
<dbReference type="PANTHER" id="PTHR43084:SF1">
    <property type="entry name" value="PERSULFIDE DIOXYGENASE ETHE1, MITOCHONDRIAL"/>
    <property type="match status" value="1"/>
</dbReference>
<dbReference type="Pfam" id="PF00581">
    <property type="entry name" value="Rhodanese"/>
    <property type="match status" value="2"/>
</dbReference>
<dbReference type="RefSeq" id="WP_378592496.1">
    <property type="nucleotide sequence ID" value="NZ_JBHSKD010000027.1"/>
</dbReference>
<dbReference type="SMART" id="SM00450">
    <property type="entry name" value="RHOD"/>
    <property type="match status" value="2"/>
</dbReference>
<dbReference type="CDD" id="cd00158">
    <property type="entry name" value="RHOD"/>
    <property type="match status" value="1"/>
</dbReference>
<dbReference type="EMBL" id="JBHSKD010000027">
    <property type="protein sequence ID" value="MFC5178780.1"/>
    <property type="molecule type" value="Genomic_DNA"/>
</dbReference>
<protein>
    <submittedName>
        <fullName evidence="3">Rhodanese-like domain-containing protein</fullName>
    </submittedName>
</protein>
<dbReference type="InterPro" id="IPR036866">
    <property type="entry name" value="RibonucZ/Hydroxyglut_hydro"/>
</dbReference>
<keyword evidence="4" id="KW-1185">Reference proteome</keyword>
<evidence type="ECO:0000313" key="3">
    <source>
        <dbReference type="EMBL" id="MFC5178780.1"/>
    </source>
</evidence>
<gene>
    <name evidence="3" type="ORF">ACFPGP_19015</name>
</gene>
<dbReference type="Gene3D" id="3.40.250.10">
    <property type="entry name" value="Rhodanese-like domain"/>
    <property type="match status" value="2"/>
</dbReference>
<dbReference type="InterPro" id="IPR044528">
    <property type="entry name" value="POD-like_MBL-fold"/>
</dbReference>
<name>A0ABW0BNH0_9ACTN</name>
<dbReference type="SUPFAM" id="SSF52821">
    <property type="entry name" value="Rhodanese/Cell cycle control phosphatase"/>
    <property type="match status" value="2"/>
</dbReference>
<proteinExistence type="predicted"/>
<comment type="caution">
    <text evidence="3">The sequence shown here is derived from an EMBL/GenBank/DDBJ whole genome shotgun (WGS) entry which is preliminary data.</text>
</comment>
<dbReference type="InterPro" id="IPR036873">
    <property type="entry name" value="Rhodanese-like_dom_sf"/>
</dbReference>
<reference evidence="4" key="1">
    <citation type="journal article" date="2019" name="Int. J. Syst. Evol. Microbiol.">
        <title>The Global Catalogue of Microorganisms (GCM) 10K type strain sequencing project: providing services to taxonomists for standard genome sequencing and annotation.</title>
        <authorList>
            <consortium name="The Broad Institute Genomics Platform"/>
            <consortium name="The Broad Institute Genome Sequencing Center for Infectious Disease"/>
            <person name="Wu L."/>
            <person name="Ma J."/>
        </authorList>
    </citation>
    <scope>NUCLEOTIDE SEQUENCE [LARGE SCALE GENOMIC DNA]</scope>
    <source>
        <strain evidence="4">DFY41</strain>
    </source>
</reference>
<evidence type="ECO:0000259" key="2">
    <source>
        <dbReference type="PROSITE" id="PS50206"/>
    </source>
</evidence>
<dbReference type="Pfam" id="PF00753">
    <property type="entry name" value="Lactamase_B"/>
    <property type="match status" value="1"/>
</dbReference>
<dbReference type="InterPro" id="IPR001279">
    <property type="entry name" value="Metallo-B-lactamas"/>
</dbReference>
<accession>A0ABW0BNH0</accession>
<keyword evidence="1" id="KW-0479">Metal-binding</keyword>
<dbReference type="PANTHER" id="PTHR43084">
    <property type="entry name" value="PERSULFIDE DIOXYGENASE ETHE1"/>
    <property type="match status" value="1"/>
</dbReference>
<evidence type="ECO:0000256" key="1">
    <source>
        <dbReference type="ARBA" id="ARBA00022723"/>
    </source>
</evidence>
<sequence>MSDLTILPVDTKSLGDRSYLVHDGEVAFVVDPQRDIDRVQHLLEQEGVRLTHVLETHIHNDYVTGGYALARETGAAYLVNAADPVSFDRVPVEDRQVVAVGDRMRLTAVATPGHTWTHLSYLLADDTAGRTLAVLSGGSLLHGSTGRPDLLGPDHTDALVRRQHASAHLLADLAPGSARLLPTHGFGSFCSATQSDVTASTIGDERLANPVLREDVETWVAGLLAGLDAWPAYYARMAPANLAGPDAPDLTPPRHADADQIRRALHAGEWVVDLRHRTAFAAGHVPGSLSFGLEDSFATYLGWLIPAGTPLTLLGETPEQVALAQRELSRIGLDRPAAQATGGPQDWTTEPSSFPVARFADLESVRRHRDVVVLDVRLAGEHAERRLDGALGIPLHELPGRLDEVPDGEVWVHCGAGYRAATAGSLLAARGRSVVVVDDEFDRAADAGLPLVEASA</sequence>